<comment type="caution">
    <text evidence="3">The sequence shown here is derived from an EMBL/GenBank/DDBJ whole genome shotgun (WGS) entry which is preliminary data.</text>
</comment>
<protein>
    <submittedName>
        <fullName evidence="3">Universal stress protein</fullName>
    </submittedName>
</protein>
<dbReference type="InterPro" id="IPR006016">
    <property type="entry name" value="UspA"/>
</dbReference>
<dbReference type="RefSeq" id="WP_205099186.1">
    <property type="nucleotide sequence ID" value="NZ_CAJNAQ010000005.1"/>
</dbReference>
<sequence length="140" mass="15551">MEDIKNILVPIDGSKNSFKALTKAIYLAKKCGASITVIYVLRVAYDNPDLIYVPHTQNELKKVEKFLAIAKNQVVKNSVGFKKKILFGHEAKKIIDFAQKQKFDLIVMGARGRGLIKQMILGSISNAVVHSSKVPVLIVK</sequence>
<evidence type="ECO:0000313" key="3">
    <source>
        <dbReference type="EMBL" id="CAE6494398.1"/>
    </source>
</evidence>
<accession>A0A812F1N2</accession>
<dbReference type="EMBL" id="CAJNAQ010000005">
    <property type="protein sequence ID" value="CAE6494398.1"/>
    <property type="molecule type" value="Genomic_DNA"/>
</dbReference>
<evidence type="ECO:0000313" key="4">
    <source>
        <dbReference type="Proteomes" id="UP000655759"/>
    </source>
</evidence>
<dbReference type="Proteomes" id="UP000655759">
    <property type="component" value="Unassembled WGS sequence"/>
</dbReference>
<proteinExistence type="inferred from homology"/>
<dbReference type="CDD" id="cd00293">
    <property type="entry name" value="USP-like"/>
    <property type="match status" value="1"/>
</dbReference>
<evidence type="ECO:0000256" key="1">
    <source>
        <dbReference type="ARBA" id="ARBA00008791"/>
    </source>
</evidence>
<dbReference type="PIRSF" id="PIRSF006276">
    <property type="entry name" value="UspA"/>
    <property type="match status" value="1"/>
</dbReference>
<name>A0A812F1N2_9ARCH</name>
<feature type="domain" description="UspA" evidence="2">
    <location>
        <begin position="4"/>
        <end position="140"/>
    </location>
</feature>
<gene>
    <name evidence="3" type="ORF">NUZ5A_50278</name>
</gene>
<organism evidence="3 4">
    <name type="scientific">Candidatus Nitrosotenuis uzonensis</name>
    <dbReference type="NCBI Taxonomy" id="1407055"/>
    <lineage>
        <taxon>Archaea</taxon>
        <taxon>Nitrososphaerota</taxon>
        <taxon>Candidatus Nitrosotenuis</taxon>
    </lineage>
</organism>
<dbReference type="InterPro" id="IPR014729">
    <property type="entry name" value="Rossmann-like_a/b/a_fold"/>
</dbReference>
<dbReference type="Gene3D" id="3.40.50.620">
    <property type="entry name" value="HUPs"/>
    <property type="match status" value="1"/>
</dbReference>
<evidence type="ECO:0000259" key="2">
    <source>
        <dbReference type="Pfam" id="PF00582"/>
    </source>
</evidence>
<dbReference type="AlphaFoldDB" id="A0A812F1N2"/>
<dbReference type="PANTHER" id="PTHR46268:SF25">
    <property type="entry name" value="USPA DOMAIN PROTEIN"/>
    <property type="match status" value="1"/>
</dbReference>
<dbReference type="InterPro" id="IPR006015">
    <property type="entry name" value="Universal_stress_UspA"/>
</dbReference>
<dbReference type="SUPFAM" id="SSF52402">
    <property type="entry name" value="Adenine nucleotide alpha hydrolases-like"/>
    <property type="match status" value="1"/>
</dbReference>
<reference evidence="3" key="1">
    <citation type="submission" date="2021-02" db="EMBL/GenBank/DDBJ databases">
        <authorList>
            <person name="Han P."/>
        </authorList>
    </citation>
    <scope>NUCLEOTIDE SEQUENCE</scope>
    <source>
        <strain evidence="3">Candidatus Nitrosotenuis uzonensis 5A</strain>
    </source>
</reference>
<dbReference type="PRINTS" id="PR01438">
    <property type="entry name" value="UNVRSLSTRESS"/>
</dbReference>
<dbReference type="PANTHER" id="PTHR46268">
    <property type="entry name" value="STRESS RESPONSE PROTEIN NHAX"/>
    <property type="match status" value="1"/>
</dbReference>
<dbReference type="Pfam" id="PF00582">
    <property type="entry name" value="Usp"/>
    <property type="match status" value="1"/>
</dbReference>
<comment type="similarity">
    <text evidence="1">Belongs to the universal stress protein A family.</text>
</comment>